<evidence type="ECO:0000313" key="6">
    <source>
        <dbReference type="Proteomes" id="UP000241868"/>
    </source>
</evidence>
<keyword evidence="2 4" id="KW-0479">Metal-binding</keyword>
<dbReference type="SMART" id="SM01219">
    <property type="entry name" value="Frataxin_Cyay"/>
    <property type="match status" value="1"/>
</dbReference>
<evidence type="ECO:0000256" key="1">
    <source>
        <dbReference type="ARBA" id="ARBA00008183"/>
    </source>
</evidence>
<evidence type="ECO:0000256" key="3">
    <source>
        <dbReference type="ARBA" id="ARBA00023004"/>
    </source>
</evidence>
<gene>
    <name evidence="4" type="primary">cyaY</name>
    <name evidence="5" type="ORF">C7N83_12755</name>
</gene>
<evidence type="ECO:0000256" key="2">
    <source>
        <dbReference type="ARBA" id="ARBA00022723"/>
    </source>
</evidence>
<accession>A0A2P7TXA4</accession>
<dbReference type="NCBIfam" id="TIGR03421">
    <property type="entry name" value="FeS_CyaY"/>
    <property type="match status" value="1"/>
</dbReference>
<dbReference type="InterPro" id="IPR047584">
    <property type="entry name" value="CyaY"/>
</dbReference>
<protein>
    <recommendedName>
        <fullName evidence="4">Iron-sulfur cluster assembly protein CyaY</fullName>
    </recommendedName>
</protein>
<dbReference type="SUPFAM" id="SSF55387">
    <property type="entry name" value="Frataxin/Nqo15-like"/>
    <property type="match status" value="1"/>
</dbReference>
<dbReference type="PANTHER" id="PTHR16821:SF2">
    <property type="entry name" value="FRATAXIN, MITOCHONDRIAL"/>
    <property type="match status" value="1"/>
</dbReference>
<dbReference type="PANTHER" id="PTHR16821">
    <property type="entry name" value="FRATAXIN"/>
    <property type="match status" value="1"/>
</dbReference>
<dbReference type="EMBL" id="PXYY01000124">
    <property type="protein sequence ID" value="PSJ79347.1"/>
    <property type="molecule type" value="Genomic_DNA"/>
</dbReference>
<dbReference type="HAMAP" id="MF_00142">
    <property type="entry name" value="CyaY"/>
    <property type="match status" value="1"/>
</dbReference>
<comment type="caution">
    <text evidence="5">The sequence shown here is derived from an EMBL/GenBank/DDBJ whole genome shotgun (WGS) entry which is preliminary data.</text>
</comment>
<dbReference type="InterPro" id="IPR020895">
    <property type="entry name" value="Frataxin_CS"/>
</dbReference>
<dbReference type="GO" id="GO:0016226">
    <property type="term" value="P:iron-sulfur cluster assembly"/>
    <property type="evidence" value="ECO:0007669"/>
    <property type="project" value="UniProtKB-UniRule"/>
</dbReference>
<dbReference type="PROSITE" id="PS01344">
    <property type="entry name" value="FRATAXIN_1"/>
    <property type="match status" value="1"/>
</dbReference>
<comment type="function">
    <text evidence="4">Involved in iron-sulfur (Fe-S) cluster assembly. May act as a regulator of Fe-S biogenesis.</text>
</comment>
<evidence type="ECO:0000256" key="4">
    <source>
        <dbReference type="HAMAP-Rule" id="MF_00142"/>
    </source>
</evidence>
<evidence type="ECO:0000313" key="5">
    <source>
        <dbReference type="EMBL" id="PSJ79347.1"/>
    </source>
</evidence>
<dbReference type="InterPro" id="IPR002908">
    <property type="entry name" value="Frataxin/CyaY"/>
</dbReference>
<keyword evidence="3 4" id="KW-0408">Iron</keyword>
<dbReference type="RefSeq" id="WP_106743123.1">
    <property type="nucleotide sequence ID" value="NZ_PXYY01000124.1"/>
</dbReference>
<proteinExistence type="inferred from homology"/>
<sequence length="107" mass="12053">MMTESEFIRRTEELFNHIEDQIDENGWDFDCQFVGNVLTIEAGDGTQIIVNRHTPNQELWIAAKSGGYHFTEKEGQWLSTRDNSEFFTVLNDALGAASGGEVALEVL</sequence>
<keyword evidence="6" id="KW-1185">Reference proteome</keyword>
<reference evidence="5 6" key="1">
    <citation type="submission" date="2018-03" db="EMBL/GenBank/DDBJ databases">
        <title>Neisseria weixii sp. nov., isolated from the intestinal contents of Tibetan Plateau pika (Ochotona curzoniae) in Yushu, Qinghai Province, China.</title>
        <authorList>
            <person name="Gui Z."/>
        </authorList>
    </citation>
    <scope>NUCLEOTIDE SEQUENCE [LARGE SCALE GENOMIC DNA]</scope>
    <source>
        <strain evidence="5 6">ATCC 51483</strain>
    </source>
</reference>
<dbReference type="GO" id="GO:0008199">
    <property type="term" value="F:ferric iron binding"/>
    <property type="evidence" value="ECO:0007669"/>
    <property type="project" value="InterPro"/>
</dbReference>
<dbReference type="PROSITE" id="PS50810">
    <property type="entry name" value="FRATAXIN_2"/>
    <property type="match status" value="1"/>
</dbReference>
<dbReference type="Pfam" id="PF01491">
    <property type="entry name" value="Frataxin_Cyay"/>
    <property type="match status" value="1"/>
</dbReference>
<dbReference type="Proteomes" id="UP000241868">
    <property type="component" value="Unassembled WGS sequence"/>
</dbReference>
<name>A0A2P7TXA4_9NEIS</name>
<dbReference type="CDD" id="cd00503">
    <property type="entry name" value="Frataxin"/>
    <property type="match status" value="1"/>
</dbReference>
<dbReference type="AlphaFoldDB" id="A0A2P7TXA4"/>
<dbReference type="OrthoDB" id="285675at2"/>
<comment type="similarity">
    <text evidence="1 4">Belongs to the frataxin family.</text>
</comment>
<dbReference type="GO" id="GO:0005737">
    <property type="term" value="C:cytoplasm"/>
    <property type="evidence" value="ECO:0007669"/>
    <property type="project" value="UniProtKB-ARBA"/>
</dbReference>
<organism evidence="5 6">
    <name type="scientific">Neisseria iguanae</name>
    <dbReference type="NCBI Taxonomy" id="90242"/>
    <lineage>
        <taxon>Bacteria</taxon>
        <taxon>Pseudomonadati</taxon>
        <taxon>Pseudomonadota</taxon>
        <taxon>Betaproteobacteria</taxon>
        <taxon>Neisseriales</taxon>
        <taxon>Neisseriaceae</taxon>
        <taxon>Neisseria</taxon>
    </lineage>
</organism>
<dbReference type="InterPro" id="IPR036524">
    <property type="entry name" value="Frataxin/CyaY_sf"/>
</dbReference>
<dbReference type="Gene3D" id="3.30.920.10">
    <property type="entry name" value="Frataxin/CyaY"/>
    <property type="match status" value="1"/>
</dbReference>